<dbReference type="Proteomes" id="UP000276407">
    <property type="component" value="Chromosome 1"/>
</dbReference>
<organism evidence="1 4">
    <name type="scientific">Leptospira kmetyi</name>
    <dbReference type="NCBI Taxonomy" id="408139"/>
    <lineage>
        <taxon>Bacteria</taxon>
        <taxon>Pseudomonadati</taxon>
        <taxon>Spirochaetota</taxon>
        <taxon>Spirochaetia</taxon>
        <taxon>Leptospirales</taxon>
        <taxon>Leptospiraceae</taxon>
        <taxon>Leptospira</taxon>
    </lineage>
</organism>
<protein>
    <submittedName>
        <fullName evidence="1">Uncharacterized protein</fullName>
    </submittedName>
</protein>
<dbReference type="Proteomes" id="UP000231919">
    <property type="component" value="Unassembled WGS sequence"/>
</dbReference>
<accession>A0AAD0UN31</accession>
<keyword evidence="3" id="KW-1185">Reference proteome</keyword>
<reference evidence="1 4" key="2">
    <citation type="submission" date="2018-11" db="EMBL/GenBank/DDBJ databases">
        <title>Complete genome sequence of Leptospira kmetyi isolate LS 001/16 from soil sample associated with a leptospirosis patient in Kelantan.</title>
        <authorList>
            <person name="Muhammad Yusoff F."/>
            <person name="Muhammad Yusoff S."/>
            <person name="Ahmad M.N."/>
            <person name="Yusof N.Y."/>
            <person name="Aziah I."/>
        </authorList>
    </citation>
    <scope>NUCLEOTIDE SEQUENCE [LARGE SCALE GENOMIC DNA]</scope>
    <source>
        <strain evidence="1 4">LS 001/16</strain>
    </source>
</reference>
<dbReference type="EMBL" id="CP033614">
    <property type="protein sequence ID" value="AYV54569.1"/>
    <property type="molecule type" value="Genomic_DNA"/>
</dbReference>
<evidence type="ECO:0000313" key="2">
    <source>
        <dbReference type="EMBL" id="PJZ30629.1"/>
    </source>
</evidence>
<evidence type="ECO:0000313" key="3">
    <source>
        <dbReference type="Proteomes" id="UP000231919"/>
    </source>
</evidence>
<name>A0AAD0UN31_9LEPT</name>
<dbReference type="AlphaFoldDB" id="A0AAD0UN31"/>
<evidence type="ECO:0000313" key="4">
    <source>
        <dbReference type="Proteomes" id="UP000276407"/>
    </source>
</evidence>
<dbReference type="EMBL" id="NPDP01000009">
    <property type="protein sequence ID" value="PJZ30629.1"/>
    <property type="molecule type" value="Genomic_DNA"/>
</dbReference>
<sequence>MSEIDQKGFYPHDEPGLHSFLRRIPKAVLKKAACLGGFLIGSQSADPDPYFSLLKLFLPRNYRTVEFSSEKQLQKKECF</sequence>
<dbReference type="KEGG" id="lkm:EFP84_02950"/>
<proteinExistence type="predicted"/>
<gene>
    <name evidence="2" type="ORF">CH378_07095</name>
    <name evidence="1" type="ORF">EFP84_02950</name>
</gene>
<evidence type="ECO:0000313" key="1">
    <source>
        <dbReference type="EMBL" id="AYV54569.1"/>
    </source>
</evidence>
<reference evidence="2 3" key="1">
    <citation type="submission" date="2017-07" db="EMBL/GenBank/DDBJ databases">
        <title>Leptospira spp. isolated from tropical soils.</title>
        <authorList>
            <person name="Thibeaux R."/>
            <person name="Iraola G."/>
            <person name="Ferres I."/>
            <person name="Bierque E."/>
            <person name="Girault D."/>
            <person name="Soupe-Gilbert M.-E."/>
            <person name="Picardeau M."/>
            <person name="Goarant C."/>
        </authorList>
    </citation>
    <scope>NUCLEOTIDE SEQUENCE [LARGE SCALE GENOMIC DNA]</scope>
    <source>
        <strain evidence="2 3">JW2-C-B1</strain>
    </source>
</reference>